<dbReference type="Proteomes" id="UP000239290">
    <property type="component" value="Unassembled WGS sequence"/>
</dbReference>
<evidence type="ECO:0000256" key="1">
    <source>
        <dbReference type="ARBA" id="ARBA00023004"/>
    </source>
</evidence>
<keyword evidence="1" id="KW-0408">Iron</keyword>
<comment type="caution">
    <text evidence="4">The sequence shown here is derived from an EMBL/GenBank/DDBJ whole genome shotgun (WGS) entry which is preliminary data.</text>
</comment>
<evidence type="ECO:0000256" key="2">
    <source>
        <dbReference type="ARBA" id="ARBA00023239"/>
    </source>
</evidence>
<evidence type="ECO:0000259" key="3">
    <source>
        <dbReference type="Pfam" id="PF04412"/>
    </source>
</evidence>
<dbReference type="GO" id="GO:0016829">
    <property type="term" value="F:lyase activity"/>
    <property type="evidence" value="ECO:0007669"/>
    <property type="project" value="UniProtKB-KW"/>
</dbReference>
<keyword evidence="2" id="KW-0456">Lyase</keyword>
<dbReference type="EMBL" id="PUIO01000009">
    <property type="protein sequence ID" value="PQP25074.1"/>
    <property type="molecule type" value="Genomic_DNA"/>
</dbReference>
<evidence type="ECO:0000313" key="4">
    <source>
        <dbReference type="EMBL" id="PQP25074.1"/>
    </source>
</evidence>
<gene>
    <name evidence="4" type="ORF">C5613_09455</name>
</gene>
<dbReference type="InterPro" id="IPR007506">
    <property type="entry name" value="PMDh-L-like_dom"/>
</dbReference>
<proteinExistence type="predicted"/>
<protein>
    <recommendedName>
        <fullName evidence="3">Phosphomevalonate dehydratase large subunit-like domain-containing protein</fullName>
    </recommendedName>
</protein>
<dbReference type="PANTHER" id="PTHR36577:SF3">
    <property type="entry name" value="DUF521 DOMAIN PROTEIN (AFU_ORTHOLOGUE AFUA_6G00490)"/>
    <property type="match status" value="1"/>
</dbReference>
<dbReference type="AlphaFoldDB" id="A0A2S8JDF1"/>
<evidence type="ECO:0000313" key="5">
    <source>
        <dbReference type="Proteomes" id="UP000239290"/>
    </source>
</evidence>
<organism evidence="4 5">
    <name type="scientific">Rhodococcus opacus</name>
    <name type="common">Nocardia opaca</name>
    <dbReference type="NCBI Taxonomy" id="37919"/>
    <lineage>
        <taxon>Bacteria</taxon>
        <taxon>Bacillati</taxon>
        <taxon>Actinomycetota</taxon>
        <taxon>Actinomycetes</taxon>
        <taxon>Mycobacteriales</taxon>
        <taxon>Nocardiaceae</taxon>
        <taxon>Rhodococcus</taxon>
    </lineage>
</organism>
<dbReference type="Pfam" id="PF04412">
    <property type="entry name" value="AcnX"/>
    <property type="match status" value="1"/>
</dbReference>
<feature type="domain" description="Phosphomevalonate dehydratase large subunit-like" evidence="3">
    <location>
        <begin position="1"/>
        <end position="409"/>
    </location>
</feature>
<dbReference type="PANTHER" id="PTHR36577">
    <property type="entry name" value="DUF521 DOMAIN PROTEIN (AFU_ORTHOLOGUE AFUA_6G00490)"/>
    <property type="match status" value="1"/>
</dbReference>
<accession>A0A2S8JDF1</accession>
<reference evidence="5" key="1">
    <citation type="submission" date="2018-02" db="EMBL/GenBank/DDBJ databases">
        <title>Draft genome sequencing of Rhodococcus opacus KU647198.</title>
        <authorList>
            <person name="Zheng B.-X."/>
        </authorList>
    </citation>
    <scope>NUCLEOTIDE SEQUENCE [LARGE SCALE GENOMIC DNA]</scope>
    <source>
        <strain evidence="5">04-OD7</strain>
    </source>
</reference>
<name>A0A2S8JDF1_RHOOP</name>
<dbReference type="RefSeq" id="WP_105414094.1">
    <property type="nucleotide sequence ID" value="NZ_PUIO01000009.1"/>
</dbReference>
<sequence length="432" mass="46486">MQLTERQRALLDGAEGAVMAKVLRTVVQYGEIFGAGRLAGLDGPVHVVTSMGMAGFEAVFDLLDQLIEAGLSTQEPFTVDPRPYDLDGVDYSATEKQALLELYTHQDRYEEQLRALGMKDDRSYSCTAYLAEVGNTPAAGDVLAWAESSAVVYANSVLAARSNRNSALIELMCGIAGFTPEFGLLLDEQRKATYLVEVRTSALPPATVLGSAVGRAVVGEVPFVAGIDPHLGDLNDPATQDYLKDFGAATASNGAVGLFHVEHLTPEARGHGRDLLTDDYRRVVIDDQALADLVADYPVLWEKEDAEPETALIGCPHLSLNQLCTVTDTILTALEAVGRTTVAMRTVLSAAPAVVATFRTEHSQSFERAITAGVNIASMCPALHMNTPATASRPVITNSNKLRTYTTSRFLADHAVLDRIAAPPARRQEQTR</sequence>